<dbReference type="SUPFAM" id="SSF54928">
    <property type="entry name" value="RNA-binding domain, RBD"/>
    <property type="match status" value="1"/>
</dbReference>
<gene>
    <name evidence="7" type="ORF">RchiOBHm_Chr5g0019201</name>
</gene>
<dbReference type="Gene3D" id="3.30.40.10">
    <property type="entry name" value="Zinc/RING finger domain, C3HC4 (zinc finger)"/>
    <property type="match status" value="1"/>
</dbReference>
<dbReference type="InterPro" id="IPR001841">
    <property type="entry name" value="Znf_RING"/>
</dbReference>
<evidence type="ECO:0000313" key="8">
    <source>
        <dbReference type="Proteomes" id="UP000238479"/>
    </source>
</evidence>
<evidence type="ECO:0000259" key="6">
    <source>
        <dbReference type="PROSITE" id="PS50234"/>
    </source>
</evidence>
<keyword evidence="1" id="KW-0863">Zinc-finger</keyword>
<sequence>MFSSMDTASVQGSVAGGLGDPDRIFFGGFPYYFKEEQIRELVESFGPLRSFELVTDGGRGNNSVAAHCVYQDVSVTDIACHGLNGIRIGAQTLIARRANHGANQQPEPHSSSQENCSICWCSLTTGQGQAIFTAECSHRFHYPCIANNVQHGNLYCPVCRVKWDKNNVPFQVPPPQQTRIPFRQFPMPQQPHWNYPHLPYQQPHWNPPQYPFEQQPQDPPEPLTFSDDEPLQSLTSPVQSSSHQSVIVKTYAEFSAISAVESSSKFPVLVSIRAPPLKDSEGHGRTPIDLVTVLDVSGSMTGSKLDLVKRAVKFVIENLGSSDRLSIVSFSSNSKRVLPLQRMTADGRESAILAVESLRAGGGTNIAEALKKGTKVLEDRRERNPVASIILLSDGQDNYCRSGSQILNQLPASIRSSDMQQEIPVHAFGFGQDHDASIMHAISDASGGTFSFIESVGMIQDGFALCIGGLLSVVAQELRLTVRSASAGVKIVSIPSGRHVSQISDEGQQGVVDIGNMYAEEEKQFLVYLLVPPSASHVKMPLLDVTCVYKDLASNELMQVQGERVEILRPEVCSPAEKALSLEVDRQRNRIVVAETIAEAQRLAEMGNLEGARALLAERRATVLASAAAQAGDGLSNLFETELREVMERMASMDLYANSGRAYALAGMSSHSRQRASARGDTMTSCLFAASNRVNFSSGGNALMQQSGASACFGAPAGFGGASFSSSAAPGGSQCSSAVGAFETPAMVRMVEKSQKSNQSGQ</sequence>
<keyword evidence="8" id="KW-1185">Reference proteome</keyword>
<dbReference type="Gramene" id="PRQ29933">
    <property type="protein sequence ID" value="PRQ29933"/>
    <property type="gene ID" value="RchiOBHm_Chr5g0019201"/>
</dbReference>
<evidence type="ECO:0000256" key="3">
    <source>
        <dbReference type="SAM" id="MobiDB-lite"/>
    </source>
</evidence>
<keyword evidence="2" id="KW-0694">RNA-binding</keyword>
<dbReference type="SUPFAM" id="SSF57850">
    <property type="entry name" value="RING/U-box"/>
    <property type="match status" value="1"/>
</dbReference>
<evidence type="ECO:0000313" key="7">
    <source>
        <dbReference type="EMBL" id="PRQ29933.1"/>
    </source>
</evidence>
<dbReference type="EMBL" id="PDCK01000043">
    <property type="protein sequence ID" value="PRQ29933.1"/>
    <property type="molecule type" value="Genomic_DNA"/>
</dbReference>
<dbReference type="InterPro" id="IPR035979">
    <property type="entry name" value="RBD_domain_sf"/>
</dbReference>
<dbReference type="PROSITE" id="PS50102">
    <property type="entry name" value="RRM"/>
    <property type="match status" value="1"/>
</dbReference>
<protein>
    <submittedName>
        <fullName evidence="7">Putative chromatin regulator PHD family</fullName>
    </submittedName>
</protein>
<dbReference type="InterPro" id="IPR012677">
    <property type="entry name" value="Nucleotide-bd_a/b_plait_sf"/>
</dbReference>
<dbReference type="GO" id="GO:0003723">
    <property type="term" value="F:RNA binding"/>
    <property type="evidence" value="ECO:0007669"/>
    <property type="project" value="UniProtKB-UniRule"/>
</dbReference>
<evidence type="ECO:0000256" key="2">
    <source>
        <dbReference type="PROSITE-ProRule" id="PRU00176"/>
    </source>
</evidence>
<dbReference type="InterPro" id="IPR036465">
    <property type="entry name" value="vWFA_dom_sf"/>
</dbReference>
<feature type="domain" description="RING-type" evidence="4">
    <location>
        <begin position="116"/>
        <end position="160"/>
    </location>
</feature>
<name>A0A2P6Q6X2_ROSCH</name>
<dbReference type="SMR" id="A0A2P6Q6X2"/>
<dbReference type="PROSITE" id="PS50234">
    <property type="entry name" value="VWFA"/>
    <property type="match status" value="1"/>
</dbReference>
<dbReference type="PROSITE" id="PS50089">
    <property type="entry name" value="ZF_RING_2"/>
    <property type="match status" value="1"/>
</dbReference>
<dbReference type="Pfam" id="PF14624">
    <property type="entry name" value="Vwaint"/>
    <property type="match status" value="1"/>
</dbReference>
<dbReference type="GO" id="GO:0008270">
    <property type="term" value="F:zinc ion binding"/>
    <property type="evidence" value="ECO:0007669"/>
    <property type="project" value="UniProtKB-KW"/>
</dbReference>
<comment type="caution">
    <text evidence="7">The sequence shown here is derived from an EMBL/GenBank/DDBJ whole genome shotgun (WGS) entry which is preliminary data.</text>
</comment>
<dbReference type="SMART" id="SM00184">
    <property type="entry name" value="RING"/>
    <property type="match status" value="1"/>
</dbReference>
<dbReference type="SMART" id="SM00327">
    <property type="entry name" value="VWA"/>
    <property type="match status" value="1"/>
</dbReference>
<dbReference type="OrthoDB" id="687730at2759"/>
<dbReference type="Proteomes" id="UP000238479">
    <property type="component" value="Chromosome 5"/>
</dbReference>
<reference evidence="7 8" key="1">
    <citation type="journal article" date="2018" name="Nat. Genet.">
        <title>The Rosa genome provides new insights in the design of modern roses.</title>
        <authorList>
            <person name="Bendahmane M."/>
        </authorList>
    </citation>
    <scope>NUCLEOTIDE SEQUENCE [LARGE SCALE GENOMIC DNA]</scope>
    <source>
        <strain evidence="8">cv. Old Blush</strain>
    </source>
</reference>
<dbReference type="Pfam" id="PF00076">
    <property type="entry name" value="RRM_1"/>
    <property type="match status" value="1"/>
</dbReference>
<dbReference type="Gene3D" id="3.30.70.330">
    <property type="match status" value="2"/>
</dbReference>
<dbReference type="PANTHER" id="PTHR10579">
    <property type="entry name" value="CALCIUM-ACTIVATED CHLORIDE CHANNEL REGULATOR"/>
    <property type="match status" value="1"/>
</dbReference>
<dbReference type="InterPro" id="IPR051266">
    <property type="entry name" value="CLCR"/>
</dbReference>
<dbReference type="CDD" id="cd01466">
    <property type="entry name" value="vWA_C3HC4_type"/>
    <property type="match status" value="1"/>
</dbReference>
<evidence type="ECO:0000259" key="4">
    <source>
        <dbReference type="PROSITE" id="PS50089"/>
    </source>
</evidence>
<evidence type="ECO:0000259" key="5">
    <source>
        <dbReference type="PROSITE" id="PS50102"/>
    </source>
</evidence>
<proteinExistence type="predicted"/>
<feature type="domain" description="RRM" evidence="5">
    <location>
        <begin position="22"/>
        <end position="100"/>
    </location>
</feature>
<dbReference type="InterPro" id="IPR032838">
    <property type="entry name" value="Vwaint_dom"/>
</dbReference>
<evidence type="ECO:0000256" key="1">
    <source>
        <dbReference type="PROSITE-ProRule" id="PRU00175"/>
    </source>
</evidence>
<dbReference type="Pfam" id="PF17123">
    <property type="entry name" value="zf-RING_11"/>
    <property type="match status" value="1"/>
</dbReference>
<dbReference type="InterPro" id="IPR000504">
    <property type="entry name" value="RRM_dom"/>
</dbReference>
<dbReference type="PANTHER" id="PTHR10579:SF146">
    <property type="entry name" value="RING-TYPE DOMAIN-CONTAINING PROTEIN"/>
    <property type="match status" value="1"/>
</dbReference>
<dbReference type="InterPro" id="IPR002035">
    <property type="entry name" value="VWF_A"/>
</dbReference>
<feature type="domain" description="VWFA" evidence="6">
    <location>
        <begin position="289"/>
        <end position="474"/>
    </location>
</feature>
<keyword evidence="1" id="KW-0479">Metal-binding</keyword>
<dbReference type="SMART" id="SM00360">
    <property type="entry name" value="RRM"/>
    <property type="match status" value="1"/>
</dbReference>
<keyword evidence="1" id="KW-0862">Zinc</keyword>
<dbReference type="Pfam" id="PF00092">
    <property type="entry name" value="VWA"/>
    <property type="match status" value="1"/>
</dbReference>
<dbReference type="InterPro" id="IPR013083">
    <property type="entry name" value="Znf_RING/FYVE/PHD"/>
</dbReference>
<feature type="region of interest" description="Disordered" evidence="3">
    <location>
        <begin position="198"/>
        <end position="238"/>
    </location>
</feature>
<dbReference type="AlphaFoldDB" id="A0A2P6Q6X2"/>
<accession>A0A2P6Q6X2</accession>
<dbReference type="Gene3D" id="3.40.50.410">
    <property type="entry name" value="von Willebrand factor, type A domain"/>
    <property type="match status" value="1"/>
</dbReference>
<dbReference type="OMA" id="ENCSICW"/>
<dbReference type="SUPFAM" id="SSF53300">
    <property type="entry name" value="vWA-like"/>
    <property type="match status" value="1"/>
</dbReference>
<organism evidence="7 8">
    <name type="scientific">Rosa chinensis</name>
    <name type="common">China rose</name>
    <dbReference type="NCBI Taxonomy" id="74649"/>
    <lineage>
        <taxon>Eukaryota</taxon>
        <taxon>Viridiplantae</taxon>
        <taxon>Streptophyta</taxon>
        <taxon>Embryophyta</taxon>
        <taxon>Tracheophyta</taxon>
        <taxon>Spermatophyta</taxon>
        <taxon>Magnoliopsida</taxon>
        <taxon>eudicotyledons</taxon>
        <taxon>Gunneridae</taxon>
        <taxon>Pentapetalae</taxon>
        <taxon>rosids</taxon>
        <taxon>fabids</taxon>
        <taxon>Rosales</taxon>
        <taxon>Rosaceae</taxon>
        <taxon>Rosoideae</taxon>
        <taxon>Rosoideae incertae sedis</taxon>
        <taxon>Rosa</taxon>
    </lineage>
</organism>